<evidence type="ECO:0000313" key="4">
    <source>
        <dbReference type="EMBL" id="HIS36174.1"/>
    </source>
</evidence>
<gene>
    <name evidence="4" type="ORF">IAC10_06040</name>
</gene>
<dbReference type="SMART" id="SM00994">
    <property type="entry name" value="zf-C4_ClpX"/>
    <property type="match status" value="1"/>
</dbReference>
<dbReference type="SUPFAM" id="SSF57716">
    <property type="entry name" value="Glucocorticoid receptor-like (DNA-binding domain)"/>
    <property type="match status" value="1"/>
</dbReference>
<keyword evidence="1" id="KW-0479">Metal-binding</keyword>
<accession>A0A9D1EYS2</accession>
<evidence type="ECO:0000313" key="5">
    <source>
        <dbReference type="Proteomes" id="UP000823928"/>
    </source>
</evidence>
<reference evidence="4" key="1">
    <citation type="submission" date="2020-10" db="EMBL/GenBank/DDBJ databases">
        <authorList>
            <person name="Gilroy R."/>
        </authorList>
    </citation>
    <scope>NUCLEOTIDE SEQUENCE</scope>
    <source>
        <strain evidence="4">6276</strain>
    </source>
</reference>
<proteinExistence type="inferred from homology"/>
<comment type="similarity">
    <text evidence="1">Belongs to the ClpX chaperone family.</text>
</comment>
<name>A0A9D1EYS2_9BACT</name>
<dbReference type="AlphaFoldDB" id="A0A9D1EYS2"/>
<dbReference type="Proteomes" id="UP000823928">
    <property type="component" value="Unassembled WGS sequence"/>
</dbReference>
<dbReference type="EMBL" id="DVIU01000121">
    <property type="protein sequence ID" value="HIS36174.1"/>
    <property type="molecule type" value="Genomic_DNA"/>
</dbReference>
<dbReference type="Gene3D" id="6.20.220.10">
    <property type="entry name" value="ClpX chaperone, C4-type zinc finger domain"/>
    <property type="match status" value="1"/>
</dbReference>
<feature type="region of interest" description="Disordered" evidence="2">
    <location>
        <begin position="1"/>
        <end position="24"/>
    </location>
</feature>
<dbReference type="GO" id="GO:0046983">
    <property type="term" value="F:protein dimerization activity"/>
    <property type="evidence" value="ECO:0007669"/>
    <property type="project" value="UniProtKB-UniRule"/>
</dbReference>
<feature type="binding site" evidence="1">
    <location>
        <position position="34"/>
    </location>
    <ligand>
        <name>Zn(2+)</name>
        <dbReference type="ChEBI" id="CHEBI:29105"/>
    </ligand>
</feature>
<feature type="binding site" evidence="1">
    <location>
        <position position="59"/>
    </location>
    <ligand>
        <name>Zn(2+)</name>
        <dbReference type="ChEBI" id="CHEBI:29105"/>
    </ligand>
</feature>
<organism evidence="4 5">
    <name type="scientific">Candidatus Scatousia excrementigallinarum</name>
    <dbReference type="NCBI Taxonomy" id="2840935"/>
    <lineage>
        <taxon>Bacteria</taxon>
        <taxon>Candidatus Scatousia</taxon>
    </lineage>
</organism>
<keyword evidence="1" id="KW-0143">Chaperone</keyword>
<dbReference type="GO" id="GO:0051082">
    <property type="term" value="F:unfolded protein binding"/>
    <property type="evidence" value="ECO:0007669"/>
    <property type="project" value="UniProtKB-UniRule"/>
</dbReference>
<evidence type="ECO:0000256" key="1">
    <source>
        <dbReference type="PROSITE-ProRule" id="PRU01250"/>
    </source>
</evidence>
<dbReference type="InterPro" id="IPR059188">
    <property type="entry name" value="Znf_CLPX-like"/>
</dbReference>
<feature type="binding site" evidence="1">
    <location>
        <position position="56"/>
    </location>
    <ligand>
        <name>Zn(2+)</name>
        <dbReference type="ChEBI" id="CHEBI:29105"/>
    </ligand>
</feature>
<comment type="caution">
    <text evidence="4">The sequence shown here is derived from an EMBL/GenBank/DDBJ whole genome shotgun (WGS) entry which is preliminary data.</text>
</comment>
<dbReference type="Pfam" id="PF06689">
    <property type="entry name" value="zf-C4_ClpX"/>
    <property type="match status" value="1"/>
</dbReference>
<dbReference type="PROSITE" id="PS51902">
    <property type="entry name" value="CLPX_ZB"/>
    <property type="match status" value="1"/>
</dbReference>
<feature type="binding site" evidence="1">
    <location>
        <position position="37"/>
    </location>
    <ligand>
        <name>Zn(2+)</name>
        <dbReference type="ChEBI" id="CHEBI:29105"/>
    </ligand>
</feature>
<reference evidence="4" key="2">
    <citation type="journal article" date="2021" name="PeerJ">
        <title>Extensive microbial diversity within the chicken gut microbiome revealed by metagenomics and culture.</title>
        <authorList>
            <person name="Gilroy R."/>
            <person name="Ravi A."/>
            <person name="Getino M."/>
            <person name="Pursley I."/>
            <person name="Horton D.L."/>
            <person name="Alikhan N.F."/>
            <person name="Baker D."/>
            <person name="Gharbi K."/>
            <person name="Hall N."/>
            <person name="Watson M."/>
            <person name="Adriaenssens E.M."/>
            <person name="Foster-Nyarko E."/>
            <person name="Jarju S."/>
            <person name="Secka A."/>
            <person name="Antonio M."/>
            <person name="Oren A."/>
            <person name="Chaudhuri R.R."/>
            <person name="La Ragione R."/>
            <person name="Hildebrand F."/>
            <person name="Pallen M.J."/>
        </authorList>
    </citation>
    <scope>NUCLEOTIDE SEQUENCE</scope>
    <source>
        <strain evidence="4">6276</strain>
    </source>
</reference>
<dbReference type="GO" id="GO:0008270">
    <property type="term" value="F:zinc ion binding"/>
    <property type="evidence" value="ECO:0007669"/>
    <property type="project" value="UniProtKB-UniRule"/>
</dbReference>
<keyword evidence="1" id="KW-0862">Zinc</keyword>
<feature type="domain" description="ClpX-type ZB" evidence="3">
    <location>
        <begin position="20"/>
        <end position="75"/>
    </location>
</feature>
<protein>
    <submittedName>
        <fullName evidence="4">ClpX C4-type zinc finger protein</fullName>
    </submittedName>
</protein>
<sequence length="91" mass="10203">MSDDKVVKLGAKRSGHHREESNSAMDNEQEVVYCSFCKRPNTQVLKMVQGPGVNICSECAMIAVQYLILNDRMPSAEAQQILDAFWGKARK</sequence>
<dbReference type="InterPro" id="IPR038366">
    <property type="entry name" value="Znf_CppX_C4_sf"/>
</dbReference>
<dbReference type="InterPro" id="IPR010603">
    <property type="entry name" value="Znf_CppX_C4"/>
</dbReference>
<evidence type="ECO:0000259" key="3">
    <source>
        <dbReference type="PROSITE" id="PS51902"/>
    </source>
</evidence>
<dbReference type="GO" id="GO:0006457">
    <property type="term" value="P:protein folding"/>
    <property type="evidence" value="ECO:0007669"/>
    <property type="project" value="UniProtKB-UniRule"/>
</dbReference>
<evidence type="ECO:0000256" key="2">
    <source>
        <dbReference type="SAM" id="MobiDB-lite"/>
    </source>
</evidence>